<dbReference type="PROSITE" id="PS51383">
    <property type="entry name" value="YJEF_C_3"/>
    <property type="match status" value="1"/>
</dbReference>
<dbReference type="InterPro" id="IPR000631">
    <property type="entry name" value="CARKD"/>
</dbReference>
<feature type="binding site" evidence="17">
    <location>
        <begin position="411"/>
        <end position="415"/>
    </location>
    <ligand>
        <name>AMP</name>
        <dbReference type="ChEBI" id="CHEBI:456215"/>
    </ligand>
</feature>
<evidence type="ECO:0000256" key="2">
    <source>
        <dbReference type="ARBA" id="ARBA00000909"/>
    </source>
</evidence>
<dbReference type="InterPro" id="IPR004443">
    <property type="entry name" value="YjeF_N_dom"/>
</dbReference>
<keyword evidence="7 17" id="KW-0067">ATP-binding</keyword>
<feature type="binding site" evidence="17">
    <location>
        <position position="325"/>
    </location>
    <ligand>
        <name>(6S)-NADPHX</name>
        <dbReference type="ChEBI" id="CHEBI:64076"/>
    </ligand>
</feature>
<proteinExistence type="inferred from homology"/>
<dbReference type="GO" id="GO:0046872">
    <property type="term" value="F:metal ion binding"/>
    <property type="evidence" value="ECO:0007669"/>
    <property type="project" value="UniProtKB-UniRule"/>
</dbReference>
<dbReference type="Pfam" id="PF03853">
    <property type="entry name" value="YjeF_N"/>
    <property type="match status" value="1"/>
</dbReference>
<dbReference type="GO" id="GO:0052855">
    <property type="term" value="F:ADP-dependent NAD(P)H-hydrate dehydratase activity"/>
    <property type="evidence" value="ECO:0007669"/>
    <property type="project" value="UniProtKB-UniRule"/>
</dbReference>
<evidence type="ECO:0000256" key="5">
    <source>
        <dbReference type="ARBA" id="ARBA00022723"/>
    </source>
</evidence>
<dbReference type="Proteomes" id="UP000886191">
    <property type="component" value="Unassembled WGS sequence"/>
</dbReference>
<evidence type="ECO:0000256" key="15">
    <source>
        <dbReference type="ARBA" id="ARBA00048238"/>
    </source>
</evidence>
<dbReference type="PANTHER" id="PTHR12592:SF0">
    <property type="entry name" value="ATP-DEPENDENT (S)-NAD(P)H-HYDRATE DEHYDRATASE"/>
    <property type="match status" value="1"/>
</dbReference>
<feature type="binding site" evidence="17">
    <location>
        <position position="440"/>
    </location>
    <ligand>
        <name>(6S)-NADPHX</name>
        <dbReference type="ChEBI" id="CHEBI:64076"/>
    </ligand>
</feature>
<name>A0A831VNH8_9FLAO</name>
<comment type="cofactor">
    <cofactor evidence="18 19">
        <name>K(+)</name>
        <dbReference type="ChEBI" id="CHEBI:29103"/>
    </cofactor>
    <text evidence="18 19">Binds 1 potassium ion per subunit.</text>
</comment>
<evidence type="ECO:0000256" key="4">
    <source>
        <dbReference type="ARBA" id="ARBA00009524"/>
    </source>
</evidence>
<dbReference type="PANTHER" id="PTHR12592">
    <property type="entry name" value="ATP-DEPENDENT (S)-NAD(P)H-HYDRATE DEHYDRATASE FAMILY MEMBER"/>
    <property type="match status" value="1"/>
</dbReference>
<comment type="function">
    <text evidence="17">Catalyzes the dehydration of the S-form of NAD(P)HX at the expense of ADP, which is converted to AMP. Together with NAD(P)HX epimerase, which catalyzes the epimerization of the S- and R-forms, the enzyme allows the repair of both epimers of NAD(P)HX, a damaged form of NAD(P)H that is a result of enzymatic or heat-dependent hydration.</text>
</comment>
<evidence type="ECO:0000256" key="14">
    <source>
        <dbReference type="ARBA" id="ARBA00025153"/>
    </source>
</evidence>
<comment type="catalytic activity">
    <reaction evidence="2 18 19">
        <text>(6R)-NADPHX = (6S)-NADPHX</text>
        <dbReference type="Rhea" id="RHEA:32227"/>
        <dbReference type="ChEBI" id="CHEBI:64076"/>
        <dbReference type="ChEBI" id="CHEBI:64077"/>
        <dbReference type="EC" id="5.1.99.6"/>
    </reaction>
</comment>
<feature type="binding site" evidence="18">
    <location>
        <position position="59"/>
    </location>
    <ligand>
        <name>K(+)</name>
        <dbReference type="ChEBI" id="CHEBI:29103"/>
    </ligand>
</feature>
<evidence type="ECO:0000256" key="9">
    <source>
        <dbReference type="ARBA" id="ARBA00022958"/>
    </source>
</evidence>
<comment type="catalytic activity">
    <reaction evidence="16 17 19">
        <text>(6S)-NADPHX + ADP = AMP + phosphate + NADPH + H(+)</text>
        <dbReference type="Rhea" id="RHEA:32235"/>
        <dbReference type="ChEBI" id="CHEBI:15378"/>
        <dbReference type="ChEBI" id="CHEBI:43474"/>
        <dbReference type="ChEBI" id="CHEBI:57783"/>
        <dbReference type="ChEBI" id="CHEBI:64076"/>
        <dbReference type="ChEBI" id="CHEBI:456215"/>
        <dbReference type="ChEBI" id="CHEBI:456216"/>
        <dbReference type="EC" id="4.2.1.136"/>
    </reaction>
</comment>
<dbReference type="HAMAP" id="MF_01965">
    <property type="entry name" value="NADHX_dehydratase"/>
    <property type="match status" value="1"/>
</dbReference>
<keyword evidence="12 17" id="KW-0456">Lyase</keyword>
<comment type="caution">
    <text evidence="18">Lacks conserved residue(s) required for the propagation of feature annotation.</text>
</comment>
<dbReference type="GO" id="GO:0046496">
    <property type="term" value="P:nicotinamide nucleotide metabolic process"/>
    <property type="evidence" value="ECO:0007669"/>
    <property type="project" value="UniProtKB-UniRule"/>
</dbReference>
<protein>
    <recommendedName>
        <fullName evidence="19">Bifunctional NAD(P)H-hydrate repair enzyme</fullName>
    </recommendedName>
    <alternativeName>
        <fullName evidence="19">Nicotinamide nucleotide repair protein</fullName>
    </alternativeName>
    <domain>
        <recommendedName>
            <fullName evidence="19">ADP-dependent (S)-NAD(P)H-hydrate dehydratase</fullName>
            <ecNumber evidence="19">4.2.1.136</ecNumber>
        </recommendedName>
        <alternativeName>
            <fullName evidence="19">ADP-dependent NAD(P)HX dehydratase</fullName>
        </alternativeName>
    </domain>
    <domain>
        <recommendedName>
            <fullName evidence="19">NAD(P)H-hydrate epimerase</fullName>
            <ecNumber evidence="19">5.1.99.6</ecNumber>
        </recommendedName>
    </domain>
</protein>
<comment type="catalytic activity">
    <reaction evidence="1 18 19">
        <text>(6R)-NADHX = (6S)-NADHX</text>
        <dbReference type="Rhea" id="RHEA:32215"/>
        <dbReference type="ChEBI" id="CHEBI:64074"/>
        <dbReference type="ChEBI" id="CHEBI:64075"/>
        <dbReference type="EC" id="5.1.99.6"/>
    </reaction>
</comment>
<evidence type="ECO:0000256" key="17">
    <source>
        <dbReference type="HAMAP-Rule" id="MF_01965"/>
    </source>
</evidence>
<feature type="binding site" evidence="18">
    <location>
        <position position="162"/>
    </location>
    <ligand>
        <name>K(+)</name>
        <dbReference type="ChEBI" id="CHEBI:29103"/>
    </ligand>
</feature>
<keyword evidence="13" id="KW-0511">Multifunctional enzyme</keyword>
<feature type="binding site" evidence="17">
    <location>
        <position position="439"/>
    </location>
    <ligand>
        <name>AMP</name>
        <dbReference type="ChEBI" id="CHEBI:456215"/>
    </ligand>
</feature>
<evidence type="ECO:0000256" key="16">
    <source>
        <dbReference type="ARBA" id="ARBA00049209"/>
    </source>
</evidence>
<dbReference type="GO" id="GO:0052856">
    <property type="term" value="F:NAD(P)HX epimerase activity"/>
    <property type="evidence" value="ECO:0007669"/>
    <property type="project" value="UniProtKB-UniRule"/>
</dbReference>
<dbReference type="HAMAP" id="MF_01966">
    <property type="entry name" value="NADHX_epimerase"/>
    <property type="match status" value="1"/>
</dbReference>
<sequence>MKIFSSKQVYDADKATLKKQNITSDELMERAATQLFNWLHLRLQGGQVKIRIFCGIGNNGGDGLALARQLQEHGYNLTVYIVNYSKKRSDDFLVNLKRLKDKKVWPEFLGDGDDLPEIDREDIIVDAIFGIGLNRPPENWVVELFQHLHRSQAFTLSVDIPSGLFTDAVPSDEKAVVLANHTLSFQVPKLIFFLPETGRFTEQWELLDIGLDSEFLNETDTDYELIGKNEVLSYYIPREKYGHKGTYGHSLIIGGSYGKIGAVHLSGKACLHVGSGLVTTYVPKCGYIPLQTNFPEAMVITDEDEQCISKINFNIDPTVIGIGMGLGKDLKTVQAFSDFLDTNKKPLVIDADALNILSEHKKLLKKIPSKTVLTPHPKELERLIGKWNNDFDKLEIAKAFSKEYDCVLVIKGANTITIYDGKGHVSTTGNPGMATGGTGDILTGMITGLIAQGYTPLQAAVFGVYLHGKAGDISVEKTGYQALIASNVIAGIGKAFLDLFNVQQQDHSAKDAENT</sequence>
<accession>A0A831VNH8</accession>
<dbReference type="EC" id="5.1.99.6" evidence="19"/>
<evidence type="ECO:0000256" key="12">
    <source>
        <dbReference type="ARBA" id="ARBA00023239"/>
    </source>
</evidence>
<evidence type="ECO:0000256" key="19">
    <source>
        <dbReference type="PIRNR" id="PIRNR017184"/>
    </source>
</evidence>
<comment type="cofactor">
    <cofactor evidence="17">
        <name>Mg(2+)</name>
        <dbReference type="ChEBI" id="CHEBI:18420"/>
    </cofactor>
</comment>
<dbReference type="Gene3D" id="3.40.50.10260">
    <property type="entry name" value="YjeF N-terminal domain"/>
    <property type="match status" value="1"/>
</dbReference>
<keyword evidence="6 17" id="KW-0547">Nucleotide-binding</keyword>
<evidence type="ECO:0000256" key="11">
    <source>
        <dbReference type="ARBA" id="ARBA00023235"/>
    </source>
</evidence>
<gene>
    <name evidence="18" type="primary">nnrE</name>
    <name evidence="17" type="synonym">nnrD</name>
    <name evidence="22" type="ORF">ENH87_12565</name>
</gene>
<comment type="function">
    <text evidence="18">Catalyzes the epimerization of the S- and R-forms of NAD(P)HX, a damaged form of NAD(P)H that is a result of enzymatic or heat-dependent hydration. This is a prerequisite for the S-specific NAD(P)H-hydrate dehydratase to allow the repair of both epimers of NAD(P)HX.</text>
</comment>
<evidence type="ECO:0000256" key="6">
    <source>
        <dbReference type="ARBA" id="ARBA00022741"/>
    </source>
</evidence>
<dbReference type="CDD" id="cd01171">
    <property type="entry name" value="YXKO-related"/>
    <property type="match status" value="1"/>
</dbReference>
<dbReference type="AlphaFoldDB" id="A0A831VNH8"/>
<feature type="binding site" evidence="18">
    <location>
        <position position="159"/>
    </location>
    <ligand>
        <name>(6S)-NADPHX</name>
        <dbReference type="ChEBI" id="CHEBI:64076"/>
    </ligand>
</feature>
<dbReference type="NCBIfam" id="TIGR00197">
    <property type="entry name" value="yjeF_nterm"/>
    <property type="match status" value="1"/>
</dbReference>
<evidence type="ECO:0000256" key="1">
    <source>
        <dbReference type="ARBA" id="ARBA00000013"/>
    </source>
</evidence>
<evidence type="ECO:0000313" key="22">
    <source>
        <dbReference type="EMBL" id="HEA21735.1"/>
    </source>
</evidence>
<dbReference type="SUPFAM" id="SSF53613">
    <property type="entry name" value="Ribokinase-like"/>
    <property type="match status" value="1"/>
</dbReference>
<evidence type="ECO:0000259" key="21">
    <source>
        <dbReference type="PROSITE" id="PS51385"/>
    </source>
</evidence>
<evidence type="ECO:0000256" key="13">
    <source>
        <dbReference type="ARBA" id="ARBA00023268"/>
    </source>
</evidence>
<feature type="binding site" evidence="18">
    <location>
        <begin position="58"/>
        <end position="62"/>
    </location>
    <ligand>
        <name>(6S)-NADPHX</name>
        <dbReference type="ChEBI" id="CHEBI:64076"/>
    </ligand>
</feature>
<dbReference type="InterPro" id="IPR029056">
    <property type="entry name" value="Ribokinase-like"/>
</dbReference>
<dbReference type="NCBIfam" id="TIGR00196">
    <property type="entry name" value="yjeF_cterm"/>
    <property type="match status" value="1"/>
</dbReference>
<keyword evidence="8 17" id="KW-0521">NADP</keyword>
<evidence type="ECO:0000256" key="8">
    <source>
        <dbReference type="ARBA" id="ARBA00022857"/>
    </source>
</evidence>
<evidence type="ECO:0000256" key="18">
    <source>
        <dbReference type="HAMAP-Rule" id="MF_01966"/>
    </source>
</evidence>
<dbReference type="EC" id="4.2.1.136" evidence="19"/>
<dbReference type="PROSITE" id="PS51385">
    <property type="entry name" value="YJEF_N"/>
    <property type="match status" value="1"/>
</dbReference>
<dbReference type="InterPro" id="IPR036652">
    <property type="entry name" value="YjeF_N_dom_sf"/>
</dbReference>
<feature type="binding site" evidence="18">
    <location>
        <position position="126"/>
    </location>
    <ligand>
        <name>K(+)</name>
        <dbReference type="ChEBI" id="CHEBI:29103"/>
    </ligand>
</feature>
<organism evidence="22">
    <name type="scientific">Pricia antarctica</name>
    <dbReference type="NCBI Taxonomy" id="641691"/>
    <lineage>
        <taxon>Bacteria</taxon>
        <taxon>Pseudomonadati</taxon>
        <taxon>Bacteroidota</taxon>
        <taxon>Flavobacteriia</taxon>
        <taxon>Flavobacteriales</taxon>
        <taxon>Flavobacteriaceae</taxon>
        <taxon>Pricia</taxon>
    </lineage>
</organism>
<evidence type="ECO:0000256" key="10">
    <source>
        <dbReference type="ARBA" id="ARBA00023027"/>
    </source>
</evidence>
<feature type="binding site" evidence="17">
    <location>
        <position position="376"/>
    </location>
    <ligand>
        <name>(6S)-NADPHX</name>
        <dbReference type="ChEBI" id="CHEBI:64076"/>
    </ligand>
</feature>
<comment type="similarity">
    <text evidence="18">Belongs to the NnrE/AIBP family.</text>
</comment>
<feature type="domain" description="YjeF C-terminal" evidence="20">
    <location>
        <begin position="227"/>
        <end position="499"/>
    </location>
</feature>
<comment type="similarity">
    <text evidence="3 19">In the N-terminal section; belongs to the NnrE/AIBP family.</text>
</comment>
<evidence type="ECO:0000256" key="7">
    <source>
        <dbReference type="ARBA" id="ARBA00022840"/>
    </source>
</evidence>
<feature type="binding site" evidence="17">
    <location>
        <position position="262"/>
    </location>
    <ligand>
        <name>(6S)-NADPHX</name>
        <dbReference type="ChEBI" id="CHEBI:64076"/>
    </ligand>
</feature>
<comment type="subunit">
    <text evidence="17">Homotetramer.</text>
</comment>
<dbReference type="SUPFAM" id="SSF64153">
    <property type="entry name" value="YjeF N-terminal domain-like"/>
    <property type="match status" value="1"/>
</dbReference>
<dbReference type="GO" id="GO:0110051">
    <property type="term" value="P:metabolite repair"/>
    <property type="evidence" value="ECO:0007669"/>
    <property type="project" value="TreeGrafter"/>
</dbReference>
<comment type="caution">
    <text evidence="22">The sequence shown here is derived from an EMBL/GenBank/DDBJ whole genome shotgun (WGS) entry which is preliminary data.</text>
</comment>
<evidence type="ECO:0000259" key="20">
    <source>
        <dbReference type="PROSITE" id="PS51383"/>
    </source>
</evidence>
<dbReference type="GO" id="GO:0005524">
    <property type="term" value="F:ATP binding"/>
    <property type="evidence" value="ECO:0007669"/>
    <property type="project" value="UniProtKB-UniRule"/>
</dbReference>
<comment type="function">
    <text evidence="14 19">Bifunctional enzyme that catalyzes the epimerization of the S- and R-forms of NAD(P)HX and the dehydration of the S-form of NAD(P)HX at the expense of ADP, which is converted to AMP. This allows the repair of both epimers of NAD(P)HX, a damaged form of NAD(P)H that is a result of enzymatic or heat-dependent hydration.</text>
</comment>
<keyword evidence="5 18" id="KW-0479">Metal-binding</keyword>
<reference evidence="22" key="1">
    <citation type="journal article" date="2020" name="mSystems">
        <title>Genome- and Community-Level Interaction Insights into Carbon Utilization and Element Cycling Functions of Hydrothermarchaeota in Hydrothermal Sediment.</title>
        <authorList>
            <person name="Zhou Z."/>
            <person name="Liu Y."/>
            <person name="Xu W."/>
            <person name="Pan J."/>
            <person name="Luo Z.H."/>
            <person name="Li M."/>
        </authorList>
    </citation>
    <scope>NUCLEOTIDE SEQUENCE [LARGE SCALE GENOMIC DNA]</scope>
    <source>
        <strain evidence="22">HyVt-345</strain>
    </source>
</reference>
<dbReference type="Gene3D" id="3.40.1190.20">
    <property type="match status" value="1"/>
</dbReference>
<evidence type="ECO:0000256" key="3">
    <source>
        <dbReference type="ARBA" id="ARBA00006001"/>
    </source>
</evidence>
<dbReference type="PIRSF" id="PIRSF017184">
    <property type="entry name" value="Nnr"/>
    <property type="match status" value="1"/>
</dbReference>
<dbReference type="EMBL" id="DRGL01000044">
    <property type="protein sequence ID" value="HEA21735.1"/>
    <property type="molecule type" value="Genomic_DNA"/>
</dbReference>
<comment type="catalytic activity">
    <reaction evidence="15 17 19">
        <text>(6S)-NADHX + ADP = AMP + phosphate + NADH + H(+)</text>
        <dbReference type="Rhea" id="RHEA:32223"/>
        <dbReference type="ChEBI" id="CHEBI:15378"/>
        <dbReference type="ChEBI" id="CHEBI:43474"/>
        <dbReference type="ChEBI" id="CHEBI:57945"/>
        <dbReference type="ChEBI" id="CHEBI:64074"/>
        <dbReference type="ChEBI" id="CHEBI:456215"/>
        <dbReference type="ChEBI" id="CHEBI:456216"/>
        <dbReference type="EC" id="4.2.1.136"/>
    </reaction>
</comment>
<dbReference type="Pfam" id="PF01256">
    <property type="entry name" value="Carb_kinase"/>
    <property type="match status" value="1"/>
</dbReference>
<keyword evidence="10 17" id="KW-0520">NAD</keyword>
<keyword evidence="9 18" id="KW-0630">Potassium</keyword>
<comment type="similarity">
    <text evidence="17">Belongs to the NnrD/CARKD family.</text>
</comment>
<dbReference type="InterPro" id="IPR030677">
    <property type="entry name" value="Nnr"/>
</dbReference>
<feature type="binding site" evidence="18">
    <location>
        <begin position="130"/>
        <end position="136"/>
    </location>
    <ligand>
        <name>(6S)-NADPHX</name>
        <dbReference type="ChEBI" id="CHEBI:64076"/>
    </ligand>
</feature>
<keyword evidence="11 18" id="KW-0413">Isomerase</keyword>
<feature type="domain" description="YjeF N-terminal" evidence="21">
    <location>
        <begin position="9"/>
        <end position="217"/>
    </location>
</feature>
<comment type="similarity">
    <text evidence="4 19">In the C-terminal section; belongs to the NnrD/CARKD family.</text>
</comment>